<organism evidence="1 2">
    <name type="scientific">Riccia fluitans</name>
    <dbReference type="NCBI Taxonomy" id="41844"/>
    <lineage>
        <taxon>Eukaryota</taxon>
        <taxon>Viridiplantae</taxon>
        <taxon>Streptophyta</taxon>
        <taxon>Embryophyta</taxon>
        <taxon>Marchantiophyta</taxon>
        <taxon>Marchantiopsida</taxon>
        <taxon>Marchantiidae</taxon>
        <taxon>Marchantiales</taxon>
        <taxon>Ricciaceae</taxon>
        <taxon>Riccia</taxon>
    </lineage>
</organism>
<dbReference type="Gene3D" id="3.40.50.1110">
    <property type="entry name" value="SGNH hydrolase"/>
    <property type="match status" value="1"/>
</dbReference>
<reference evidence="1 2" key="1">
    <citation type="submission" date="2024-09" db="EMBL/GenBank/DDBJ databases">
        <title>Chromosome-scale assembly of Riccia fluitans.</title>
        <authorList>
            <person name="Paukszto L."/>
            <person name="Sawicki J."/>
            <person name="Karawczyk K."/>
            <person name="Piernik-Szablinska J."/>
            <person name="Szczecinska M."/>
            <person name="Mazdziarz M."/>
        </authorList>
    </citation>
    <scope>NUCLEOTIDE SEQUENCE [LARGE SCALE GENOMIC DNA]</scope>
    <source>
        <strain evidence="1">Rf_01</strain>
        <tissue evidence="1">Aerial parts of the thallus</tissue>
    </source>
</reference>
<protein>
    <submittedName>
        <fullName evidence="1">Uncharacterized protein</fullName>
    </submittedName>
</protein>
<evidence type="ECO:0000313" key="1">
    <source>
        <dbReference type="EMBL" id="KAL2632994.1"/>
    </source>
</evidence>
<sequence>MVGRGRRHQEAEHLEPSTQSFPALVCIGASQSDVGVNNNVQGSVARVNFLPCRDFINGNRCGPTGRFSNGKILPDLLGGSFRAHSKCSG</sequence>
<dbReference type="InterPro" id="IPR036514">
    <property type="entry name" value="SGNH_hydro_sf"/>
</dbReference>
<dbReference type="AlphaFoldDB" id="A0ABD1YTA8"/>
<accession>A0ABD1YTA8</accession>
<dbReference type="Proteomes" id="UP001605036">
    <property type="component" value="Unassembled WGS sequence"/>
</dbReference>
<proteinExistence type="predicted"/>
<dbReference type="EMBL" id="JBHFFA010000003">
    <property type="protein sequence ID" value="KAL2632994.1"/>
    <property type="molecule type" value="Genomic_DNA"/>
</dbReference>
<keyword evidence="2" id="KW-1185">Reference proteome</keyword>
<evidence type="ECO:0000313" key="2">
    <source>
        <dbReference type="Proteomes" id="UP001605036"/>
    </source>
</evidence>
<name>A0ABD1YTA8_9MARC</name>
<gene>
    <name evidence="1" type="ORF">R1flu_004473</name>
</gene>
<comment type="caution">
    <text evidence="1">The sequence shown here is derived from an EMBL/GenBank/DDBJ whole genome shotgun (WGS) entry which is preliminary data.</text>
</comment>